<reference evidence="4 7" key="1">
    <citation type="submission" date="2018-08" db="EMBL/GenBank/DDBJ databases">
        <title>A genome reference for cultivated species of the human gut microbiota.</title>
        <authorList>
            <person name="Zou Y."/>
            <person name="Xue W."/>
            <person name="Luo G."/>
        </authorList>
    </citation>
    <scope>NUCLEOTIDE SEQUENCE [LARGE SCALE GENOMIC DNA]</scope>
    <source>
        <strain evidence="5 7">AF26-4BH</strain>
        <strain evidence="4">TF05-5AC</strain>
    </source>
</reference>
<evidence type="ECO:0000259" key="3">
    <source>
        <dbReference type="Pfam" id="PF00881"/>
    </source>
</evidence>
<dbReference type="PANTHER" id="PTHR43673:SF10">
    <property type="entry name" value="NADH DEHYDROGENASE_NAD(P)H NITROREDUCTASE XCC3605-RELATED"/>
    <property type="match status" value="1"/>
</dbReference>
<dbReference type="RefSeq" id="WP_025490313.1">
    <property type="nucleotide sequence ID" value="NZ_CALBAU010000120.1"/>
</dbReference>
<dbReference type="EMBL" id="QVLU01000019">
    <property type="protein sequence ID" value="RGE68610.1"/>
    <property type="molecule type" value="Genomic_DNA"/>
</dbReference>
<evidence type="ECO:0000313" key="5">
    <source>
        <dbReference type="EMBL" id="RGE68610.1"/>
    </source>
</evidence>
<dbReference type="PANTHER" id="PTHR43673">
    <property type="entry name" value="NAD(P)H NITROREDUCTASE YDGI-RELATED"/>
    <property type="match status" value="1"/>
</dbReference>
<dbReference type="CDD" id="cd02136">
    <property type="entry name" value="PnbA_NfnB-like"/>
    <property type="match status" value="1"/>
</dbReference>
<dbReference type="AlphaFoldDB" id="A0A3E3I2L5"/>
<feature type="domain" description="Nitroreductase" evidence="3">
    <location>
        <begin position="9"/>
        <end position="140"/>
    </location>
</feature>
<protein>
    <submittedName>
        <fullName evidence="4">Diguanylate cyclase</fullName>
    </submittedName>
</protein>
<comment type="similarity">
    <text evidence="1">Belongs to the nitroreductase family.</text>
</comment>
<dbReference type="Proteomes" id="UP000261166">
    <property type="component" value="Unassembled WGS sequence"/>
</dbReference>
<organism evidence="4 6">
    <name type="scientific">Eisenbergiella massiliensis</name>
    <dbReference type="NCBI Taxonomy" id="1720294"/>
    <lineage>
        <taxon>Bacteria</taxon>
        <taxon>Bacillati</taxon>
        <taxon>Bacillota</taxon>
        <taxon>Clostridia</taxon>
        <taxon>Lachnospirales</taxon>
        <taxon>Lachnospiraceae</taxon>
        <taxon>Eisenbergiella</taxon>
    </lineage>
</organism>
<accession>A0A3E3I2L5</accession>
<evidence type="ECO:0000256" key="2">
    <source>
        <dbReference type="ARBA" id="ARBA00023002"/>
    </source>
</evidence>
<comment type="caution">
    <text evidence="4">The sequence shown here is derived from an EMBL/GenBank/DDBJ whole genome shotgun (WGS) entry which is preliminary data.</text>
</comment>
<dbReference type="Proteomes" id="UP000260812">
    <property type="component" value="Unassembled WGS sequence"/>
</dbReference>
<proteinExistence type="inferred from homology"/>
<dbReference type="Pfam" id="PF00881">
    <property type="entry name" value="Nitroreductase"/>
    <property type="match status" value="1"/>
</dbReference>
<dbReference type="SUPFAM" id="SSF55469">
    <property type="entry name" value="FMN-dependent nitroreductase-like"/>
    <property type="match status" value="1"/>
</dbReference>
<evidence type="ECO:0000313" key="4">
    <source>
        <dbReference type="EMBL" id="RGE58829.1"/>
    </source>
</evidence>
<dbReference type="GO" id="GO:0016491">
    <property type="term" value="F:oxidoreductase activity"/>
    <property type="evidence" value="ECO:0007669"/>
    <property type="project" value="UniProtKB-KW"/>
</dbReference>
<dbReference type="EMBL" id="QVLV01000010">
    <property type="protein sequence ID" value="RGE58829.1"/>
    <property type="molecule type" value="Genomic_DNA"/>
</dbReference>
<keyword evidence="2" id="KW-0560">Oxidoreductase</keyword>
<keyword evidence="6" id="KW-1185">Reference proteome</keyword>
<sequence length="172" mass="18920">MNETLKVLTERRSVRSYKDAQVPEETLQQILTAGEYAPSGMGMQPVVMAVVQDKETIRQLSRMNAAVMGNDSDPFYGAPTVVVVFADSRRGTCVEDGSLVMGNLMNAAFSLGVDSCWIHRAREVFQTEEGKALMKKWGLGEEYIGIGNCILGYGDKPLPQAKPRKEGFVIRA</sequence>
<evidence type="ECO:0000313" key="6">
    <source>
        <dbReference type="Proteomes" id="UP000260812"/>
    </source>
</evidence>
<evidence type="ECO:0000256" key="1">
    <source>
        <dbReference type="ARBA" id="ARBA00007118"/>
    </source>
</evidence>
<dbReference type="GeneID" id="97988247"/>
<dbReference type="InterPro" id="IPR029479">
    <property type="entry name" value="Nitroreductase"/>
</dbReference>
<gene>
    <name evidence="5" type="ORF">DWY69_19300</name>
    <name evidence="4" type="ORF">DXC51_15570</name>
</gene>
<evidence type="ECO:0000313" key="7">
    <source>
        <dbReference type="Proteomes" id="UP000261166"/>
    </source>
</evidence>
<dbReference type="Gene3D" id="3.40.109.10">
    <property type="entry name" value="NADH Oxidase"/>
    <property type="match status" value="1"/>
</dbReference>
<name>A0A3E3I2L5_9FIRM</name>
<dbReference type="OrthoDB" id="9783470at2"/>
<dbReference type="InterPro" id="IPR000415">
    <property type="entry name" value="Nitroreductase-like"/>
</dbReference>